<dbReference type="KEGG" id="sphj:BSL82_11765"/>
<dbReference type="Pfam" id="PF02515">
    <property type="entry name" value="CoA_transf_3"/>
    <property type="match status" value="1"/>
</dbReference>
<dbReference type="Gene3D" id="3.30.1540.10">
    <property type="entry name" value="formyl-coa transferase, domain 3"/>
    <property type="match status" value="1"/>
</dbReference>
<dbReference type="InterPro" id="IPR003673">
    <property type="entry name" value="CoA-Trfase_fam_III"/>
</dbReference>
<dbReference type="Proteomes" id="UP000182063">
    <property type="component" value="Chromosome"/>
</dbReference>
<dbReference type="SUPFAM" id="SSF89796">
    <property type="entry name" value="CoA-transferase family III (CaiB/BaiF)"/>
    <property type="match status" value="1"/>
</dbReference>
<dbReference type="GO" id="GO:0008410">
    <property type="term" value="F:CoA-transferase activity"/>
    <property type="evidence" value="ECO:0007669"/>
    <property type="project" value="TreeGrafter"/>
</dbReference>
<dbReference type="InterPro" id="IPR023606">
    <property type="entry name" value="CoA-Trfase_III_dom_1_sf"/>
</dbReference>
<dbReference type="Gene3D" id="3.40.50.10540">
    <property type="entry name" value="Crotonobetainyl-coa:carnitine coa-transferase, domain 1"/>
    <property type="match status" value="1"/>
</dbReference>
<organism evidence="2 3">
    <name type="scientific">Tardibacter chloracetimidivorans</name>
    <dbReference type="NCBI Taxonomy" id="1921510"/>
    <lineage>
        <taxon>Bacteria</taxon>
        <taxon>Pseudomonadati</taxon>
        <taxon>Pseudomonadota</taxon>
        <taxon>Alphaproteobacteria</taxon>
        <taxon>Sphingomonadales</taxon>
        <taxon>Sphingomonadaceae</taxon>
        <taxon>Tardibacter</taxon>
    </lineage>
</organism>
<name>A0A1L3ZW99_9SPHN</name>
<dbReference type="RefSeq" id="WP_072597693.1">
    <property type="nucleotide sequence ID" value="NZ_CP018221.1"/>
</dbReference>
<dbReference type="InterPro" id="IPR044855">
    <property type="entry name" value="CoA-Trfase_III_dom3_sf"/>
</dbReference>
<dbReference type="PANTHER" id="PTHR48207:SF3">
    <property type="entry name" value="SUCCINATE--HYDROXYMETHYLGLUTARATE COA-TRANSFERASE"/>
    <property type="match status" value="1"/>
</dbReference>
<keyword evidence="3" id="KW-1185">Reference proteome</keyword>
<proteinExistence type="predicted"/>
<protein>
    <submittedName>
        <fullName evidence="2">CoA transferase</fullName>
    </submittedName>
</protein>
<dbReference type="EMBL" id="CP018221">
    <property type="protein sequence ID" value="API59903.1"/>
    <property type="molecule type" value="Genomic_DNA"/>
</dbReference>
<gene>
    <name evidence="2" type="ORF">BSL82_11765</name>
</gene>
<dbReference type="InterPro" id="IPR050483">
    <property type="entry name" value="CoA-transferase_III_domain"/>
</dbReference>
<dbReference type="STRING" id="1921510.BSL82_11765"/>
<evidence type="ECO:0000313" key="3">
    <source>
        <dbReference type="Proteomes" id="UP000182063"/>
    </source>
</evidence>
<dbReference type="AlphaFoldDB" id="A0A1L3ZW99"/>
<sequence>MSTSPTPEAAPLRGLRVLDMTRVVAGPLAGQILGDLGADVIKVERKGVGDESRLVGPPWMPNREGEESTYFQAVNRNKRSIAIDFAHPRGAEVIRSLARESDILLENHRPGTLDRYGLGYEKLREINPRLIFCSLTGFGQTGPYADRSGYDYLIQGMGGLMSVTGLPDGEEGAGPIRVGIPIVDIVAGLNLTIGVLAALQHRNLTGEGQAVDVALLDSELSVMLNAASSWLNSGQLLGRSGNDHPSATPYGIFDADDGQMIIAIFNDREFVRLAHALDRPEWAEDPRFRTGGARVAHRAEIKAAVTSALKGRPRGEWMELLNAAKVSCGPINDMADIVADPHTQARGMVVEQEHPVMGKVRSMGAGFKLSGSPVSYRYAPPLAGEHSHEILREVLGMSDEEIKRDVEADVVG</sequence>
<keyword evidence="1 2" id="KW-0808">Transferase</keyword>
<evidence type="ECO:0000256" key="1">
    <source>
        <dbReference type="ARBA" id="ARBA00022679"/>
    </source>
</evidence>
<reference evidence="3" key="1">
    <citation type="submission" date="2016-11" db="EMBL/GenBank/DDBJ databases">
        <title>Complete Genome Sequence of alachlor-degrading Sphingomonas sp. strain JJ-A5.</title>
        <authorList>
            <person name="Lee H."/>
            <person name="Ka J.-O."/>
        </authorList>
    </citation>
    <scope>NUCLEOTIDE SEQUENCE [LARGE SCALE GENOMIC DNA]</scope>
    <source>
        <strain evidence="3">JJ-A5</strain>
    </source>
</reference>
<evidence type="ECO:0000313" key="2">
    <source>
        <dbReference type="EMBL" id="API59903.1"/>
    </source>
</evidence>
<accession>A0A1L3ZW99</accession>
<dbReference type="PANTHER" id="PTHR48207">
    <property type="entry name" value="SUCCINATE--HYDROXYMETHYLGLUTARATE COA-TRANSFERASE"/>
    <property type="match status" value="1"/>
</dbReference>